<dbReference type="Proteomes" id="UP001057375">
    <property type="component" value="Unassembled WGS sequence"/>
</dbReference>
<organism evidence="1 2">
    <name type="scientific">Aduncisulcus paluster</name>
    <dbReference type="NCBI Taxonomy" id="2918883"/>
    <lineage>
        <taxon>Eukaryota</taxon>
        <taxon>Metamonada</taxon>
        <taxon>Carpediemonas-like organisms</taxon>
        <taxon>Aduncisulcus</taxon>
    </lineage>
</organism>
<reference evidence="1" key="1">
    <citation type="submission" date="2022-03" db="EMBL/GenBank/DDBJ databases">
        <title>Draft genome sequence of Aduncisulcus paluster, a free-living microaerophilic Fornicata.</title>
        <authorList>
            <person name="Yuyama I."/>
            <person name="Kume K."/>
            <person name="Tamura T."/>
            <person name="Inagaki Y."/>
            <person name="Hashimoto T."/>
        </authorList>
    </citation>
    <scope>NUCLEOTIDE SEQUENCE</scope>
    <source>
        <strain evidence="1">NY0171</strain>
    </source>
</reference>
<protein>
    <submittedName>
        <fullName evidence="1">Uncharacterized protein</fullName>
    </submittedName>
</protein>
<proteinExistence type="predicted"/>
<accession>A0ABQ5K8Z6</accession>
<name>A0ABQ5K8Z6_9EUKA</name>
<evidence type="ECO:0000313" key="2">
    <source>
        <dbReference type="Proteomes" id="UP001057375"/>
    </source>
</evidence>
<gene>
    <name evidence="1" type="ORF">ADUPG1_005122</name>
</gene>
<dbReference type="EMBL" id="BQXS01008092">
    <property type="protein sequence ID" value="GKT29028.1"/>
    <property type="molecule type" value="Genomic_DNA"/>
</dbReference>
<sequence>MNIESAFATVHPEDIKPKIPILPEATIFNLSFEILVGCGNNPYVNLTSLFLPDSFILSFLQNPKQVSLLFKGYLPYFIKKQRSLV</sequence>
<feature type="non-terminal residue" evidence="1">
    <location>
        <position position="85"/>
    </location>
</feature>
<comment type="caution">
    <text evidence="1">The sequence shown here is derived from an EMBL/GenBank/DDBJ whole genome shotgun (WGS) entry which is preliminary data.</text>
</comment>
<evidence type="ECO:0000313" key="1">
    <source>
        <dbReference type="EMBL" id="GKT29028.1"/>
    </source>
</evidence>
<keyword evidence="2" id="KW-1185">Reference proteome</keyword>